<evidence type="ECO:0000256" key="2">
    <source>
        <dbReference type="SAM" id="SignalP"/>
    </source>
</evidence>
<feature type="compositionally biased region" description="Basic and acidic residues" evidence="1">
    <location>
        <begin position="60"/>
        <end position="71"/>
    </location>
</feature>
<feature type="region of interest" description="Disordered" evidence="1">
    <location>
        <begin position="27"/>
        <end position="90"/>
    </location>
</feature>
<gene>
    <name evidence="3" type="ORF">B0T23DRAFT_158828</name>
</gene>
<dbReference type="AlphaFoldDB" id="A0AAJ0I4W5"/>
<keyword evidence="4" id="KW-1185">Reference proteome</keyword>
<evidence type="ECO:0000313" key="4">
    <source>
        <dbReference type="Proteomes" id="UP001285908"/>
    </source>
</evidence>
<feature type="signal peptide" evidence="2">
    <location>
        <begin position="1"/>
        <end position="21"/>
    </location>
</feature>
<proteinExistence type="predicted"/>
<comment type="caution">
    <text evidence="3">The sequence shown here is derived from an EMBL/GenBank/DDBJ whole genome shotgun (WGS) entry which is preliminary data.</text>
</comment>
<dbReference type="EMBL" id="JAULSX010000005">
    <property type="protein sequence ID" value="KAK3490328.1"/>
    <property type="molecule type" value="Genomic_DNA"/>
</dbReference>
<keyword evidence="2" id="KW-0732">Signal</keyword>
<dbReference type="Proteomes" id="UP001285908">
    <property type="component" value="Unassembled WGS sequence"/>
</dbReference>
<reference evidence="3 4" key="1">
    <citation type="journal article" date="2023" name="Mol. Phylogenet. Evol.">
        <title>Genome-scale phylogeny and comparative genomics of the fungal order Sordariales.</title>
        <authorList>
            <person name="Hensen N."/>
            <person name="Bonometti L."/>
            <person name="Westerberg I."/>
            <person name="Brannstrom I.O."/>
            <person name="Guillou S."/>
            <person name="Cros-Aarteil S."/>
            <person name="Calhoun S."/>
            <person name="Haridas S."/>
            <person name="Kuo A."/>
            <person name="Mondo S."/>
            <person name="Pangilinan J."/>
            <person name="Riley R."/>
            <person name="LaButti K."/>
            <person name="Andreopoulos B."/>
            <person name="Lipzen A."/>
            <person name="Chen C."/>
            <person name="Yan M."/>
            <person name="Daum C."/>
            <person name="Ng V."/>
            <person name="Clum A."/>
            <person name="Steindorff A."/>
            <person name="Ohm R.A."/>
            <person name="Martin F."/>
            <person name="Silar P."/>
            <person name="Natvig D.O."/>
            <person name="Lalanne C."/>
            <person name="Gautier V."/>
            <person name="Ament-Velasquez S.L."/>
            <person name="Kruys A."/>
            <person name="Hutchinson M.I."/>
            <person name="Powell A.J."/>
            <person name="Barry K."/>
            <person name="Miller A.N."/>
            <person name="Grigoriev I.V."/>
            <person name="Debuchy R."/>
            <person name="Gladieux P."/>
            <person name="Hiltunen Thoren M."/>
            <person name="Johannesson H."/>
        </authorList>
    </citation>
    <scope>NUCLEOTIDE SEQUENCE [LARGE SCALE GENOMIC DNA]</scope>
    <source>
        <strain evidence="3 4">FGSC 10403</strain>
    </source>
</reference>
<evidence type="ECO:0008006" key="5">
    <source>
        <dbReference type="Google" id="ProtNLM"/>
    </source>
</evidence>
<accession>A0AAJ0I4W5</accession>
<feature type="chain" id="PRO_5042459640" description="Secreted protein" evidence="2">
    <location>
        <begin position="22"/>
        <end position="108"/>
    </location>
</feature>
<dbReference type="GeneID" id="87870313"/>
<sequence length="108" mass="12031">MTLRALGFCCAKVFLELHCLASVRLLPSGPRNGYPGWPVVPDGSDSRSSKRSGVGPRWSKRCETWRSEGKNSNRASPRGKKKVELKNEERGRMEYFQQGPSLPGILVV</sequence>
<protein>
    <recommendedName>
        <fullName evidence="5">Secreted protein</fullName>
    </recommendedName>
</protein>
<evidence type="ECO:0000256" key="1">
    <source>
        <dbReference type="SAM" id="MobiDB-lite"/>
    </source>
</evidence>
<dbReference type="RefSeq" id="XP_062691511.1">
    <property type="nucleotide sequence ID" value="XM_062832691.1"/>
</dbReference>
<organism evidence="3 4">
    <name type="scientific">Neurospora hispaniola</name>
    <dbReference type="NCBI Taxonomy" id="588809"/>
    <lineage>
        <taxon>Eukaryota</taxon>
        <taxon>Fungi</taxon>
        <taxon>Dikarya</taxon>
        <taxon>Ascomycota</taxon>
        <taxon>Pezizomycotina</taxon>
        <taxon>Sordariomycetes</taxon>
        <taxon>Sordariomycetidae</taxon>
        <taxon>Sordariales</taxon>
        <taxon>Sordariaceae</taxon>
        <taxon>Neurospora</taxon>
    </lineage>
</organism>
<name>A0AAJ0I4W5_9PEZI</name>
<evidence type="ECO:0000313" key="3">
    <source>
        <dbReference type="EMBL" id="KAK3490328.1"/>
    </source>
</evidence>